<evidence type="ECO:0000256" key="5">
    <source>
        <dbReference type="ARBA" id="ARBA00023136"/>
    </source>
</evidence>
<dbReference type="OrthoDB" id="2985014at2759"/>
<dbReference type="HOGENOM" id="CLU_113836_2_0_1"/>
<dbReference type="InParanoid" id="A0A0C3D2U4"/>
<keyword evidence="3" id="KW-0812">Transmembrane</keyword>
<evidence type="ECO:0000256" key="1">
    <source>
        <dbReference type="ARBA" id="ARBA00004141"/>
    </source>
</evidence>
<dbReference type="Gene3D" id="1.20.1250.20">
    <property type="entry name" value="MFS general substrate transporter like domains"/>
    <property type="match status" value="1"/>
</dbReference>
<dbReference type="PANTHER" id="PTHR43791:SF92">
    <property type="entry name" value="AGL026WP"/>
    <property type="match status" value="1"/>
</dbReference>
<name>A0A0C3D2U4_9AGAM</name>
<accession>A0A0C3D2U4</accession>
<dbReference type="GO" id="GO:0022857">
    <property type="term" value="F:transmembrane transporter activity"/>
    <property type="evidence" value="ECO:0007669"/>
    <property type="project" value="TreeGrafter"/>
</dbReference>
<keyword evidence="4" id="KW-1133">Transmembrane helix</keyword>
<evidence type="ECO:0000256" key="3">
    <source>
        <dbReference type="ARBA" id="ARBA00022692"/>
    </source>
</evidence>
<proteinExistence type="predicted"/>
<gene>
    <name evidence="6" type="ORF">SCLCIDRAFT_766269</name>
</gene>
<protein>
    <recommendedName>
        <fullName evidence="8">Major facilitator superfamily (MFS) profile domain-containing protein</fullName>
    </recommendedName>
</protein>
<evidence type="ECO:0000313" key="6">
    <source>
        <dbReference type="EMBL" id="KIM50729.1"/>
    </source>
</evidence>
<keyword evidence="2" id="KW-0813">Transport</keyword>
<dbReference type="AlphaFoldDB" id="A0A0C3D2U4"/>
<dbReference type="STRING" id="1036808.A0A0C3D2U4"/>
<reference evidence="6 7" key="1">
    <citation type="submission" date="2014-04" db="EMBL/GenBank/DDBJ databases">
        <authorList>
            <consortium name="DOE Joint Genome Institute"/>
            <person name="Kuo A."/>
            <person name="Kohler A."/>
            <person name="Nagy L.G."/>
            <person name="Floudas D."/>
            <person name="Copeland A."/>
            <person name="Barry K.W."/>
            <person name="Cichocki N."/>
            <person name="Veneault-Fourrey C."/>
            <person name="LaButti K."/>
            <person name="Lindquist E.A."/>
            <person name="Lipzen A."/>
            <person name="Lundell T."/>
            <person name="Morin E."/>
            <person name="Murat C."/>
            <person name="Sun H."/>
            <person name="Tunlid A."/>
            <person name="Henrissat B."/>
            <person name="Grigoriev I.V."/>
            <person name="Hibbett D.S."/>
            <person name="Martin F."/>
            <person name="Nordberg H.P."/>
            <person name="Cantor M.N."/>
            <person name="Hua S.X."/>
        </authorList>
    </citation>
    <scope>NUCLEOTIDE SEQUENCE [LARGE SCALE GENOMIC DNA]</scope>
    <source>
        <strain evidence="6 7">Foug A</strain>
    </source>
</reference>
<evidence type="ECO:0000256" key="2">
    <source>
        <dbReference type="ARBA" id="ARBA00022448"/>
    </source>
</evidence>
<dbReference type="EMBL" id="KN822340">
    <property type="protein sequence ID" value="KIM50729.1"/>
    <property type="molecule type" value="Genomic_DNA"/>
</dbReference>
<evidence type="ECO:0000256" key="4">
    <source>
        <dbReference type="ARBA" id="ARBA00022989"/>
    </source>
</evidence>
<dbReference type="GO" id="GO:0016020">
    <property type="term" value="C:membrane"/>
    <property type="evidence" value="ECO:0007669"/>
    <property type="project" value="UniProtKB-SubCell"/>
</dbReference>
<reference evidence="7" key="2">
    <citation type="submission" date="2015-01" db="EMBL/GenBank/DDBJ databases">
        <title>Evolutionary Origins and Diversification of the Mycorrhizal Mutualists.</title>
        <authorList>
            <consortium name="DOE Joint Genome Institute"/>
            <consortium name="Mycorrhizal Genomics Consortium"/>
            <person name="Kohler A."/>
            <person name="Kuo A."/>
            <person name="Nagy L.G."/>
            <person name="Floudas D."/>
            <person name="Copeland A."/>
            <person name="Barry K.W."/>
            <person name="Cichocki N."/>
            <person name="Veneault-Fourrey C."/>
            <person name="LaButti K."/>
            <person name="Lindquist E.A."/>
            <person name="Lipzen A."/>
            <person name="Lundell T."/>
            <person name="Morin E."/>
            <person name="Murat C."/>
            <person name="Riley R."/>
            <person name="Ohm R."/>
            <person name="Sun H."/>
            <person name="Tunlid A."/>
            <person name="Henrissat B."/>
            <person name="Grigoriev I.V."/>
            <person name="Hibbett D.S."/>
            <person name="Martin F."/>
        </authorList>
    </citation>
    <scope>NUCLEOTIDE SEQUENCE [LARGE SCALE GENOMIC DNA]</scope>
    <source>
        <strain evidence="7">Foug A</strain>
    </source>
</reference>
<dbReference type="PANTHER" id="PTHR43791">
    <property type="entry name" value="PERMEASE-RELATED"/>
    <property type="match status" value="1"/>
</dbReference>
<evidence type="ECO:0008006" key="8">
    <source>
        <dbReference type="Google" id="ProtNLM"/>
    </source>
</evidence>
<sequence length="210" mass="23707">MVNEIHGRVRALSGRVKHAGKVLSRLLWSPATEPIVLHPLSQFSAPRQMSRFPRSSTDQLLGDIDEICPETDEHTSFASTGHHVLLCGPGRRAQVEQSLLRKLDIRVFFLVFVYTLNCVSYPIRMDYISWNAHTTIELERTNVAAARLQGLEEDLDMTGQQFNTLIGIMSVGYMPMQIPSNVLLSELRRPSIYLSCCTFLWGIFSICIGQ</sequence>
<comment type="subcellular location">
    <subcellularLocation>
        <location evidence="1">Membrane</location>
        <topology evidence="1">Multi-pass membrane protein</topology>
    </subcellularLocation>
</comment>
<dbReference type="InterPro" id="IPR036259">
    <property type="entry name" value="MFS_trans_sf"/>
</dbReference>
<organism evidence="6 7">
    <name type="scientific">Scleroderma citrinum Foug A</name>
    <dbReference type="NCBI Taxonomy" id="1036808"/>
    <lineage>
        <taxon>Eukaryota</taxon>
        <taxon>Fungi</taxon>
        <taxon>Dikarya</taxon>
        <taxon>Basidiomycota</taxon>
        <taxon>Agaricomycotina</taxon>
        <taxon>Agaricomycetes</taxon>
        <taxon>Agaricomycetidae</taxon>
        <taxon>Boletales</taxon>
        <taxon>Sclerodermatineae</taxon>
        <taxon>Sclerodermataceae</taxon>
        <taxon>Scleroderma</taxon>
    </lineage>
</organism>
<keyword evidence="5" id="KW-0472">Membrane</keyword>
<evidence type="ECO:0000313" key="7">
    <source>
        <dbReference type="Proteomes" id="UP000053989"/>
    </source>
</evidence>
<dbReference type="Proteomes" id="UP000053989">
    <property type="component" value="Unassembled WGS sequence"/>
</dbReference>
<dbReference type="SUPFAM" id="SSF103473">
    <property type="entry name" value="MFS general substrate transporter"/>
    <property type="match status" value="1"/>
</dbReference>
<keyword evidence="7" id="KW-1185">Reference proteome</keyword>